<evidence type="ECO:0000313" key="4">
    <source>
        <dbReference type="Proteomes" id="UP000324632"/>
    </source>
</evidence>
<dbReference type="Pfam" id="PF00020">
    <property type="entry name" value="TNFR_c6"/>
    <property type="match status" value="1"/>
</dbReference>
<dbReference type="GO" id="GO:0038023">
    <property type="term" value="F:signaling receptor activity"/>
    <property type="evidence" value="ECO:0007669"/>
    <property type="project" value="TreeGrafter"/>
</dbReference>
<gene>
    <name evidence="3" type="ORF">E1301_Tti004971</name>
</gene>
<organism evidence="3 4">
    <name type="scientific">Triplophysa tibetana</name>
    <dbReference type="NCBI Taxonomy" id="1572043"/>
    <lineage>
        <taxon>Eukaryota</taxon>
        <taxon>Metazoa</taxon>
        <taxon>Chordata</taxon>
        <taxon>Craniata</taxon>
        <taxon>Vertebrata</taxon>
        <taxon>Euteleostomi</taxon>
        <taxon>Actinopterygii</taxon>
        <taxon>Neopterygii</taxon>
        <taxon>Teleostei</taxon>
        <taxon>Ostariophysi</taxon>
        <taxon>Cypriniformes</taxon>
        <taxon>Nemacheilidae</taxon>
        <taxon>Triplophysa</taxon>
    </lineage>
</organism>
<sequence>MNIYGKDKCKDCPNDQYSPNEGEEIACSHCSKCGHGSEEEVVCTPTSDARCRCKKGFTPLDTLKKKICFCQVGYGVDLEGNNCIECKHGFFSNERNSVCQKWKEACLGIRCYSSADRALIS</sequence>
<name>A0A5A9NRM9_9TELE</name>
<feature type="repeat" description="TNFR-Cys" evidence="1">
    <location>
        <begin position="11"/>
        <end position="51"/>
    </location>
</feature>
<dbReference type="PANTHER" id="PTHR47139:SF3">
    <property type="entry name" value="SI:CH73-361P23.3"/>
    <property type="match status" value="1"/>
</dbReference>
<feature type="domain" description="TNFR-Cys" evidence="2">
    <location>
        <begin position="11"/>
        <end position="51"/>
    </location>
</feature>
<dbReference type="Proteomes" id="UP000324632">
    <property type="component" value="Chromosome 13"/>
</dbReference>
<feature type="disulfide bond" evidence="1">
    <location>
        <begin position="12"/>
        <end position="27"/>
    </location>
</feature>
<reference evidence="3 4" key="1">
    <citation type="journal article" date="2019" name="Mol. Ecol. Resour.">
        <title>Chromosome-level genome assembly of Triplophysa tibetana, a fish adapted to the harsh high-altitude environment of the Tibetan Plateau.</title>
        <authorList>
            <person name="Yang X."/>
            <person name="Liu H."/>
            <person name="Ma Z."/>
            <person name="Zou Y."/>
            <person name="Zou M."/>
            <person name="Mao Y."/>
            <person name="Li X."/>
            <person name="Wang H."/>
            <person name="Chen T."/>
            <person name="Wang W."/>
            <person name="Yang R."/>
        </authorList>
    </citation>
    <scope>NUCLEOTIDE SEQUENCE [LARGE SCALE GENOMIC DNA]</scope>
    <source>
        <strain evidence="3">TTIB1903HZAU</strain>
        <tissue evidence="3">Muscle</tissue>
    </source>
</reference>
<dbReference type="Gene3D" id="2.10.50.10">
    <property type="entry name" value="Tumor Necrosis Factor Receptor, subunit A, domain 2"/>
    <property type="match status" value="1"/>
</dbReference>
<dbReference type="PROSITE" id="PS00652">
    <property type="entry name" value="TNFR_NGFR_1"/>
    <property type="match status" value="1"/>
</dbReference>
<proteinExistence type="predicted"/>
<keyword evidence="1" id="KW-1015">Disulfide bond</keyword>
<dbReference type="PANTHER" id="PTHR47139">
    <property type="entry name" value="TUMOR NECROSIS FACTOR RECEPTOR SUPERFAMILY MEMBER 9"/>
    <property type="match status" value="1"/>
</dbReference>
<dbReference type="SUPFAM" id="SSF57586">
    <property type="entry name" value="TNF receptor-like"/>
    <property type="match status" value="1"/>
</dbReference>
<keyword evidence="4" id="KW-1185">Reference proteome</keyword>
<evidence type="ECO:0000259" key="2">
    <source>
        <dbReference type="PROSITE" id="PS50050"/>
    </source>
</evidence>
<protein>
    <recommendedName>
        <fullName evidence="2">TNFR-Cys domain-containing protein</fullName>
    </recommendedName>
</protein>
<dbReference type="GO" id="GO:0042127">
    <property type="term" value="P:regulation of cell population proliferation"/>
    <property type="evidence" value="ECO:0007669"/>
    <property type="project" value="TreeGrafter"/>
</dbReference>
<dbReference type="SMART" id="SM00208">
    <property type="entry name" value="TNFR"/>
    <property type="match status" value="1"/>
</dbReference>
<dbReference type="PROSITE" id="PS50050">
    <property type="entry name" value="TNFR_NGFR_2"/>
    <property type="match status" value="1"/>
</dbReference>
<accession>A0A5A9NRM9</accession>
<dbReference type="EMBL" id="SOYY01000013">
    <property type="protein sequence ID" value="KAA0712814.1"/>
    <property type="molecule type" value="Genomic_DNA"/>
</dbReference>
<feature type="disulfide bond" evidence="1">
    <location>
        <begin position="30"/>
        <end position="43"/>
    </location>
</feature>
<comment type="caution">
    <text evidence="3">The sequence shown here is derived from an EMBL/GenBank/DDBJ whole genome shotgun (WGS) entry which is preliminary data.</text>
</comment>
<dbReference type="AlphaFoldDB" id="A0A5A9NRM9"/>
<feature type="disulfide bond" evidence="1">
    <location>
        <begin position="33"/>
        <end position="51"/>
    </location>
</feature>
<evidence type="ECO:0000256" key="1">
    <source>
        <dbReference type="PROSITE-ProRule" id="PRU00206"/>
    </source>
</evidence>
<evidence type="ECO:0000313" key="3">
    <source>
        <dbReference type="EMBL" id="KAA0712814.1"/>
    </source>
</evidence>
<dbReference type="InterPro" id="IPR001368">
    <property type="entry name" value="TNFR/NGFR_Cys_rich_reg"/>
</dbReference>